<comment type="caution">
    <text evidence="2">The sequence shown here is derived from an EMBL/GenBank/DDBJ whole genome shotgun (WGS) entry which is preliminary data.</text>
</comment>
<name>A0ABV5I6X5_9ACTN</name>
<evidence type="ECO:0000259" key="1">
    <source>
        <dbReference type="Pfam" id="PF13649"/>
    </source>
</evidence>
<dbReference type="RefSeq" id="WP_189645387.1">
    <property type="nucleotide sequence ID" value="NZ_BMRC01000001.1"/>
</dbReference>
<dbReference type="Gene3D" id="3.40.50.150">
    <property type="entry name" value="Vaccinia Virus protein VP39"/>
    <property type="match status" value="1"/>
</dbReference>
<sequence length="191" mass="20489">MTYASLRAGRGPNALVVEALGVLGGVRGRALDVGAGPLNDTRFLLELGFSVEAVDTDPCTLALAAEWRHPRLRVVHADVRDVPVAAGAYSFMVAIHVLPFLPRADVRRVAAALAGGLAAGGVLCCTFFGPEDAWAGRPGRTFLRAPEAGALFPRLEPVVLREDRYDGIDARDEPKHWHVVRCVFRRPTGSA</sequence>
<accession>A0ABV5I6X5</accession>
<dbReference type="GO" id="GO:0032259">
    <property type="term" value="P:methylation"/>
    <property type="evidence" value="ECO:0007669"/>
    <property type="project" value="UniProtKB-KW"/>
</dbReference>
<dbReference type="Pfam" id="PF13649">
    <property type="entry name" value="Methyltransf_25"/>
    <property type="match status" value="1"/>
</dbReference>
<dbReference type="EMBL" id="JBHMEI010000001">
    <property type="protein sequence ID" value="MFB9199685.1"/>
    <property type="molecule type" value="Genomic_DNA"/>
</dbReference>
<dbReference type="SUPFAM" id="SSF53335">
    <property type="entry name" value="S-adenosyl-L-methionine-dependent methyltransferases"/>
    <property type="match status" value="1"/>
</dbReference>
<proteinExistence type="predicted"/>
<evidence type="ECO:0000313" key="3">
    <source>
        <dbReference type="Proteomes" id="UP001589647"/>
    </source>
</evidence>
<dbReference type="GO" id="GO:0061542">
    <property type="term" value="F:3-demethylubiquinol 3-O-methyltransferase activity"/>
    <property type="evidence" value="ECO:0007669"/>
    <property type="project" value="UniProtKB-EC"/>
</dbReference>
<feature type="domain" description="Methyltransferase" evidence="1">
    <location>
        <begin position="31"/>
        <end position="121"/>
    </location>
</feature>
<dbReference type="Proteomes" id="UP001589647">
    <property type="component" value="Unassembled WGS sequence"/>
</dbReference>
<reference evidence="2 3" key="1">
    <citation type="submission" date="2024-09" db="EMBL/GenBank/DDBJ databases">
        <authorList>
            <person name="Sun Q."/>
            <person name="Mori K."/>
        </authorList>
    </citation>
    <scope>NUCLEOTIDE SEQUENCE [LARGE SCALE GENOMIC DNA]</scope>
    <source>
        <strain evidence="2 3">CCM 3426</strain>
    </source>
</reference>
<protein>
    <submittedName>
        <fullName evidence="2">Class I SAM-dependent methyltransferase</fullName>
        <ecNumber evidence="2">2.1.1.222</ecNumber>
        <ecNumber evidence="2">2.1.1.64</ecNumber>
    </submittedName>
</protein>
<dbReference type="InterPro" id="IPR029063">
    <property type="entry name" value="SAM-dependent_MTases_sf"/>
</dbReference>
<evidence type="ECO:0000313" key="2">
    <source>
        <dbReference type="EMBL" id="MFB9199685.1"/>
    </source>
</evidence>
<dbReference type="GO" id="GO:0102208">
    <property type="term" value="F:2-polyprenyl-6-hydroxyphenol methylase activity"/>
    <property type="evidence" value="ECO:0007669"/>
    <property type="project" value="UniProtKB-EC"/>
</dbReference>
<dbReference type="CDD" id="cd02440">
    <property type="entry name" value="AdoMet_MTases"/>
    <property type="match status" value="1"/>
</dbReference>
<dbReference type="InterPro" id="IPR041698">
    <property type="entry name" value="Methyltransf_25"/>
</dbReference>
<organism evidence="2 3">
    <name type="scientific">Nonomuraea spiralis</name>
    <dbReference type="NCBI Taxonomy" id="46182"/>
    <lineage>
        <taxon>Bacteria</taxon>
        <taxon>Bacillati</taxon>
        <taxon>Actinomycetota</taxon>
        <taxon>Actinomycetes</taxon>
        <taxon>Streptosporangiales</taxon>
        <taxon>Streptosporangiaceae</taxon>
        <taxon>Nonomuraea</taxon>
    </lineage>
</organism>
<keyword evidence="2" id="KW-0808">Transferase</keyword>
<keyword evidence="3" id="KW-1185">Reference proteome</keyword>
<gene>
    <name evidence="2" type="ORF">ACFFV7_00660</name>
</gene>
<dbReference type="EC" id="2.1.1.222" evidence="2"/>
<dbReference type="EC" id="2.1.1.64" evidence="2"/>
<keyword evidence="2" id="KW-0489">Methyltransferase</keyword>